<dbReference type="GO" id="GO:0016887">
    <property type="term" value="F:ATP hydrolysis activity"/>
    <property type="evidence" value="ECO:0007669"/>
    <property type="project" value="InterPro"/>
</dbReference>
<dbReference type="GO" id="GO:0005524">
    <property type="term" value="F:ATP binding"/>
    <property type="evidence" value="ECO:0007669"/>
    <property type="project" value="UniProtKB-KW"/>
</dbReference>
<dbReference type="Pfam" id="PF00005">
    <property type="entry name" value="ABC_tran"/>
    <property type="match status" value="1"/>
</dbReference>
<keyword evidence="3" id="KW-1003">Cell membrane</keyword>
<feature type="domain" description="ABC transporter" evidence="13">
    <location>
        <begin position="476"/>
        <end position="711"/>
    </location>
</feature>
<feature type="transmembrane region" description="Helical" evidence="12">
    <location>
        <begin position="300"/>
        <end position="319"/>
    </location>
</feature>
<dbReference type="PATRIC" id="fig|762836.4.peg.501"/>
<evidence type="ECO:0000256" key="10">
    <source>
        <dbReference type="ARBA" id="ARBA00023055"/>
    </source>
</evidence>
<name>A0A1E7X6S5_9BURK</name>
<dbReference type="InterPro" id="IPR003593">
    <property type="entry name" value="AAA+_ATPase"/>
</dbReference>
<dbReference type="InterPro" id="IPR027417">
    <property type="entry name" value="P-loop_NTPase"/>
</dbReference>
<evidence type="ECO:0000256" key="4">
    <source>
        <dbReference type="ARBA" id="ARBA00022692"/>
    </source>
</evidence>
<dbReference type="OrthoDB" id="8554730at2"/>
<feature type="domain" description="Peptidase C39" evidence="15">
    <location>
        <begin position="2"/>
        <end position="132"/>
    </location>
</feature>
<dbReference type="GO" id="GO:0005886">
    <property type="term" value="C:plasma membrane"/>
    <property type="evidence" value="ECO:0007669"/>
    <property type="project" value="UniProtKB-SubCell"/>
</dbReference>
<evidence type="ECO:0000256" key="12">
    <source>
        <dbReference type="SAM" id="Phobius"/>
    </source>
</evidence>
<dbReference type="InterPro" id="IPR005074">
    <property type="entry name" value="Peptidase_C39"/>
</dbReference>
<evidence type="ECO:0000259" key="14">
    <source>
        <dbReference type="PROSITE" id="PS50929"/>
    </source>
</evidence>
<evidence type="ECO:0000256" key="2">
    <source>
        <dbReference type="ARBA" id="ARBA00022448"/>
    </source>
</evidence>
<dbReference type="Gene3D" id="3.90.70.10">
    <property type="entry name" value="Cysteine proteinases"/>
    <property type="match status" value="1"/>
</dbReference>
<keyword evidence="2" id="KW-0813">Transport</keyword>
<keyword evidence="9 12" id="KW-1133">Transmembrane helix</keyword>
<keyword evidence="5" id="KW-0547">Nucleotide-binding</keyword>
<evidence type="ECO:0000256" key="8">
    <source>
        <dbReference type="ARBA" id="ARBA00022967"/>
    </source>
</evidence>
<evidence type="ECO:0000259" key="15">
    <source>
        <dbReference type="PROSITE" id="PS50990"/>
    </source>
</evidence>
<evidence type="ECO:0000256" key="11">
    <source>
        <dbReference type="ARBA" id="ARBA00023136"/>
    </source>
</evidence>
<evidence type="ECO:0000256" key="9">
    <source>
        <dbReference type="ARBA" id="ARBA00022989"/>
    </source>
</evidence>
<dbReference type="InterPro" id="IPR039421">
    <property type="entry name" value="Type_1_exporter"/>
</dbReference>
<dbReference type="SMART" id="SM00382">
    <property type="entry name" value="AAA"/>
    <property type="match status" value="1"/>
</dbReference>
<gene>
    <name evidence="16" type="primary">apxIB</name>
    <name evidence="16" type="ORF">DUPY_04710</name>
</gene>
<organism evidence="16 17">
    <name type="scientific">Duganella phyllosphaerae</name>
    <dbReference type="NCBI Taxonomy" id="762836"/>
    <lineage>
        <taxon>Bacteria</taxon>
        <taxon>Pseudomonadati</taxon>
        <taxon>Pseudomonadota</taxon>
        <taxon>Betaproteobacteria</taxon>
        <taxon>Burkholderiales</taxon>
        <taxon>Oxalobacteraceae</taxon>
        <taxon>Telluria group</taxon>
        <taxon>Duganella</taxon>
    </lineage>
</organism>
<protein>
    <submittedName>
        <fullName evidence="16">Toxin RTX-I translocation ATP-binding protein</fullName>
    </submittedName>
</protein>
<comment type="subcellular location">
    <subcellularLocation>
        <location evidence="1">Cell membrane</location>
        <topology evidence="1">Multi-pass membrane protein</topology>
    </subcellularLocation>
</comment>
<keyword evidence="6" id="KW-0378">Hydrolase</keyword>
<feature type="transmembrane region" description="Helical" evidence="12">
    <location>
        <begin position="272"/>
        <end position="294"/>
    </location>
</feature>
<dbReference type="Pfam" id="PF00664">
    <property type="entry name" value="ABC_membrane"/>
    <property type="match status" value="1"/>
</dbReference>
<dbReference type="InterPro" id="IPR003439">
    <property type="entry name" value="ABC_transporter-like_ATP-bd"/>
</dbReference>
<dbReference type="GO" id="GO:0008233">
    <property type="term" value="F:peptidase activity"/>
    <property type="evidence" value="ECO:0007669"/>
    <property type="project" value="InterPro"/>
</dbReference>
<evidence type="ECO:0000256" key="1">
    <source>
        <dbReference type="ARBA" id="ARBA00004651"/>
    </source>
</evidence>
<dbReference type="PANTHER" id="PTHR43394:SF1">
    <property type="entry name" value="ATP-BINDING CASSETTE SUB-FAMILY B MEMBER 10, MITOCHONDRIAL"/>
    <property type="match status" value="1"/>
</dbReference>
<keyword evidence="4 12" id="KW-0812">Transmembrane</keyword>
<accession>A0A1E7X6S5</accession>
<dbReference type="InterPro" id="IPR036640">
    <property type="entry name" value="ABC1_TM_sf"/>
</dbReference>
<dbReference type="FunFam" id="3.40.50.300:FF:000221">
    <property type="entry name" value="Multidrug ABC transporter ATP-binding protein"/>
    <property type="match status" value="1"/>
</dbReference>
<feature type="domain" description="ABC transmembrane type-1" evidence="14">
    <location>
        <begin position="164"/>
        <end position="443"/>
    </location>
</feature>
<dbReference type="Pfam" id="PF03412">
    <property type="entry name" value="Peptidase_C39"/>
    <property type="match status" value="1"/>
</dbReference>
<dbReference type="SUPFAM" id="SSF90123">
    <property type="entry name" value="ABC transporter transmembrane region"/>
    <property type="match status" value="1"/>
</dbReference>
<dbReference type="InterPro" id="IPR011527">
    <property type="entry name" value="ABC1_TM_dom"/>
</dbReference>
<evidence type="ECO:0000256" key="3">
    <source>
        <dbReference type="ARBA" id="ARBA00022475"/>
    </source>
</evidence>
<dbReference type="GO" id="GO:0015421">
    <property type="term" value="F:ABC-type oligopeptide transporter activity"/>
    <property type="evidence" value="ECO:0007669"/>
    <property type="project" value="TreeGrafter"/>
</dbReference>
<dbReference type="Gene3D" id="1.20.1560.10">
    <property type="entry name" value="ABC transporter type 1, transmembrane domain"/>
    <property type="match status" value="1"/>
</dbReference>
<keyword evidence="7 16" id="KW-0067">ATP-binding</keyword>
<dbReference type="Proteomes" id="UP000175989">
    <property type="component" value="Unassembled WGS sequence"/>
</dbReference>
<proteinExistence type="predicted"/>
<dbReference type="PROSITE" id="PS00211">
    <property type="entry name" value="ABC_TRANSPORTER_1"/>
    <property type="match status" value="1"/>
</dbReference>
<evidence type="ECO:0000256" key="5">
    <source>
        <dbReference type="ARBA" id="ARBA00022741"/>
    </source>
</evidence>
<dbReference type="CDD" id="cd18783">
    <property type="entry name" value="ABC_6TM_PrtD_LapB_HlyB_like"/>
    <property type="match status" value="1"/>
</dbReference>
<feature type="transmembrane region" description="Helical" evidence="12">
    <location>
        <begin position="164"/>
        <end position="186"/>
    </location>
</feature>
<dbReference type="GO" id="GO:0006508">
    <property type="term" value="P:proteolysis"/>
    <property type="evidence" value="ECO:0007669"/>
    <property type="project" value="InterPro"/>
</dbReference>
<dbReference type="PROSITE" id="PS50929">
    <property type="entry name" value="ABC_TM1F"/>
    <property type="match status" value="1"/>
</dbReference>
<dbReference type="Gene3D" id="3.40.50.300">
    <property type="entry name" value="P-loop containing nucleotide triphosphate hydrolases"/>
    <property type="match status" value="1"/>
</dbReference>
<keyword evidence="11 12" id="KW-0472">Membrane</keyword>
<dbReference type="AlphaFoldDB" id="A0A1E7X6S5"/>
<dbReference type="PROSITE" id="PS50990">
    <property type="entry name" value="PEPTIDASE_C39"/>
    <property type="match status" value="1"/>
</dbReference>
<dbReference type="InterPro" id="IPR017871">
    <property type="entry name" value="ABC_transporter-like_CS"/>
</dbReference>
<evidence type="ECO:0000259" key="13">
    <source>
        <dbReference type="PROSITE" id="PS50893"/>
    </source>
</evidence>
<sequence>MQDKFPHTAVQCLTAIAQHHGLQINPERLIDEYALRAEEPGNGVLLRMASEIGLKAKADKLTWSRLLAQGGVFPLMARLVSGNMVIIVGVKPGEDGAPDHVAVLNPALANATVIMVARAEFEQRWRGDVLFIKREHKFTDPHQPFGLRWFIPEILRQKAAFRDIFIAAIAMQILALASPIFFQLVIDKVLTHQSVTTLQVLAVGITMALVFDALFGFLRQTLTLAASNKIDMRLTRRVFGHLLSLPIDFFETTSAGVITRHMQQLEKIRNFLTGRMFFTALDVISLLVFIPILFSYSFKLTLIVLLFAAMICGVVLAMVPTFQRRLNALYTAEGQRQGMLVETIHGMRTVKALAIEPSQRRTWDQRSAEAITMHFRVGQISIAGNAVTDFLGKMLPVTLIVVGAGDVFDNTLTVGGLIAFQMLSGRVTQPLISLVGLINEYQETALSVRMLGEVMNRAPEGRAGATGLRPQLDGEIKFDNVIFRYPGAQNLALNKASFTIEQGTVVGIVGRSGSGKTTLTKLIQGLYPLQEGIVRFDGIDAREIELAHLRRQIGVVLQENFLFRGTVRENLSVTKPDAAFEELVAAAVAAGADEFIERLPQGYDTVLEENASNLSGGQKQRLSIARTLVARPRILILDEAASALDPESEAIFIKNLSKIAVGRTVVMISHRLSTLVNADKIMVMQQGSLVDAGRHEELLTRSDTYQHLWNQQTSHL</sequence>
<dbReference type="GO" id="GO:0006869">
    <property type="term" value="P:lipid transport"/>
    <property type="evidence" value="ECO:0007669"/>
    <property type="project" value="UniProtKB-KW"/>
</dbReference>
<dbReference type="RefSeq" id="WP_070246092.1">
    <property type="nucleotide sequence ID" value="NZ_LROM01000035.1"/>
</dbReference>
<evidence type="ECO:0000256" key="6">
    <source>
        <dbReference type="ARBA" id="ARBA00022801"/>
    </source>
</evidence>
<evidence type="ECO:0000256" key="7">
    <source>
        <dbReference type="ARBA" id="ARBA00022840"/>
    </source>
</evidence>
<keyword evidence="17" id="KW-1185">Reference proteome</keyword>
<evidence type="ECO:0000313" key="16">
    <source>
        <dbReference type="EMBL" id="OFA08824.1"/>
    </source>
</evidence>
<dbReference type="SUPFAM" id="SSF52540">
    <property type="entry name" value="P-loop containing nucleoside triphosphate hydrolases"/>
    <property type="match status" value="1"/>
</dbReference>
<keyword evidence="8" id="KW-1278">Translocase</keyword>
<dbReference type="PROSITE" id="PS50893">
    <property type="entry name" value="ABC_TRANSPORTER_2"/>
    <property type="match status" value="1"/>
</dbReference>
<dbReference type="PANTHER" id="PTHR43394">
    <property type="entry name" value="ATP-DEPENDENT PERMEASE MDL1, MITOCHONDRIAL"/>
    <property type="match status" value="1"/>
</dbReference>
<feature type="transmembrane region" description="Helical" evidence="12">
    <location>
        <begin position="198"/>
        <end position="218"/>
    </location>
</feature>
<evidence type="ECO:0000313" key="17">
    <source>
        <dbReference type="Proteomes" id="UP000175989"/>
    </source>
</evidence>
<keyword evidence="10" id="KW-0445">Lipid transport</keyword>
<reference evidence="17" key="1">
    <citation type="journal article" date="2016" name="Front. Microbiol.">
        <title>Molecular Keys to the Janthinobacterium and Duganella spp. Interaction with the Plant Pathogen Fusarium graminearum.</title>
        <authorList>
            <person name="Haack F.S."/>
            <person name="Poehlein A."/>
            <person name="Kroger C."/>
            <person name="Voigt C.A."/>
            <person name="Piepenbring M."/>
            <person name="Bode H.B."/>
            <person name="Daniel R."/>
            <person name="Schafer W."/>
            <person name="Streit W.R."/>
        </authorList>
    </citation>
    <scope>NUCLEOTIDE SEQUENCE [LARGE SCALE GENOMIC DNA]</scope>
    <source>
        <strain evidence="17">T54</strain>
    </source>
</reference>
<comment type="caution">
    <text evidence="16">The sequence shown here is derived from an EMBL/GenBank/DDBJ whole genome shotgun (WGS) entry which is preliminary data.</text>
</comment>
<dbReference type="EMBL" id="LROM01000035">
    <property type="protein sequence ID" value="OFA08824.1"/>
    <property type="molecule type" value="Genomic_DNA"/>
</dbReference>